<proteinExistence type="predicted"/>
<reference evidence="1 2" key="1">
    <citation type="journal article" date="2022" name="DNA Res.">
        <title>Chromosomal-level genome assembly of the orchid tree Bauhinia variegata (Leguminosae; Cercidoideae) supports the allotetraploid origin hypothesis of Bauhinia.</title>
        <authorList>
            <person name="Zhong Y."/>
            <person name="Chen Y."/>
            <person name="Zheng D."/>
            <person name="Pang J."/>
            <person name="Liu Y."/>
            <person name="Luo S."/>
            <person name="Meng S."/>
            <person name="Qian L."/>
            <person name="Wei D."/>
            <person name="Dai S."/>
            <person name="Zhou R."/>
        </authorList>
    </citation>
    <scope>NUCLEOTIDE SEQUENCE [LARGE SCALE GENOMIC DNA]</scope>
    <source>
        <strain evidence="1">BV-YZ2020</strain>
    </source>
</reference>
<dbReference type="EMBL" id="CM039438">
    <property type="protein sequence ID" value="KAI4300377.1"/>
    <property type="molecule type" value="Genomic_DNA"/>
</dbReference>
<name>A0ACB9KSX7_BAUVA</name>
<protein>
    <submittedName>
        <fullName evidence="1">Uncharacterized protein</fullName>
    </submittedName>
</protein>
<dbReference type="Proteomes" id="UP000828941">
    <property type="component" value="Chromosome 13"/>
</dbReference>
<evidence type="ECO:0000313" key="2">
    <source>
        <dbReference type="Proteomes" id="UP000828941"/>
    </source>
</evidence>
<accession>A0ACB9KSX7</accession>
<evidence type="ECO:0000313" key="1">
    <source>
        <dbReference type="EMBL" id="KAI4300377.1"/>
    </source>
</evidence>
<sequence>MSFVIRNYLAIALPVSQRNVQVRRVPEYFRHLRRPPFSLKITPENFRVSFLSWISDSGILDHLPMFKFWGSQEQQSQSRPQDGSSPSWYPPSVLSSPSTSRPATPSGTSLSSYSSPRPTERLQPPSYVSPAEAAGVIAALKDKSVDEFRKLSSDKEAFRQFLHSLEQVKIQNNLRDELREETLQLSRGNLEKEPRIMELRNQCRIIRTTELAAALEKLNELEKQRYETLKSNSPAALLQRVQESMNKTDEESENFHQQLLDRELDLGTFVQKYKMLRTTYHRGALIHIAAKTTT</sequence>
<gene>
    <name evidence="1" type="ORF">L6164_033763</name>
</gene>
<comment type="caution">
    <text evidence="1">The sequence shown here is derived from an EMBL/GenBank/DDBJ whole genome shotgun (WGS) entry which is preliminary data.</text>
</comment>
<organism evidence="1 2">
    <name type="scientific">Bauhinia variegata</name>
    <name type="common">Purple orchid tree</name>
    <name type="synonym">Phanera variegata</name>
    <dbReference type="NCBI Taxonomy" id="167791"/>
    <lineage>
        <taxon>Eukaryota</taxon>
        <taxon>Viridiplantae</taxon>
        <taxon>Streptophyta</taxon>
        <taxon>Embryophyta</taxon>
        <taxon>Tracheophyta</taxon>
        <taxon>Spermatophyta</taxon>
        <taxon>Magnoliopsida</taxon>
        <taxon>eudicotyledons</taxon>
        <taxon>Gunneridae</taxon>
        <taxon>Pentapetalae</taxon>
        <taxon>rosids</taxon>
        <taxon>fabids</taxon>
        <taxon>Fabales</taxon>
        <taxon>Fabaceae</taxon>
        <taxon>Cercidoideae</taxon>
        <taxon>Cercideae</taxon>
        <taxon>Bauhiniinae</taxon>
        <taxon>Bauhinia</taxon>
    </lineage>
</organism>
<keyword evidence="2" id="KW-1185">Reference proteome</keyword>